<dbReference type="InterPro" id="IPR014710">
    <property type="entry name" value="RmlC-like_jellyroll"/>
</dbReference>
<dbReference type="InterPro" id="IPR003313">
    <property type="entry name" value="AraC-bd"/>
</dbReference>
<dbReference type="SUPFAM" id="SSF46689">
    <property type="entry name" value="Homeodomain-like"/>
    <property type="match status" value="2"/>
</dbReference>
<dbReference type="InterPro" id="IPR037923">
    <property type="entry name" value="HTH-like"/>
</dbReference>
<reference evidence="7" key="1">
    <citation type="submission" date="2016-11" db="EMBL/GenBank/DDBJ databases">
        <authorList>
            <person name="Varghese N."/>
            <person name="Submissions S."/>
        </authorList>
    </citation>
    <scope>NUCLEOTIDE SEQUENCE [LARGE SCALE GENOMIC DNA]</scope>
    <source>
        <strain evidence="7">DSM 16579</strain>
    </source>
</reference>
<keyword evidence="2" id="KW-0238">DNA-binding</keyword>
<dbReference type="PANTHER" id="PTHR46796">
    <property type="entry name" value="HTH-TYPE TRANSCRIPTIONAL ACTIVATOR RHAS-RELATED"/>
    <property type="match status" value="1"/>
</dbReference>
<dbReference type="PANTHER" id="PTHR46796:SF2">
    <property type="entry name" value="TRANSCRIPTIONAL REGULATORY PROTEIN"/>
    <property type="match status" value="1"/>
</dbReference>
<dbReference type="InterPro" id="IPR050204">
    <property type="entry name" value="AraC_XylS_family_regulators"/>
</dbReference>
<dbReference type="GO" id="GO:0003700">
    <property type="term" value="F:DNA-binding transcription factor activity"/>
    <property type="evidence" value="ECO:0007669"/>
    <property type="project" value="InterPro"/>
</dbReference>
<dbReference type="Gene3D" id="1.10.10.60">
    <property type="entry name" value="Homeodomain-like"/>
    <property type="match status" value="1"/>
</dbReference>
<dbReference type="InterPro" id="IPR009057">
    <property type="entry name" value="Homeodomain-like_sf"/>
</dbReference>
<dbReference type="SUPFAM" id="SSF51215">
    <property type="entry name" value="Regulatory protein AraC"/>
    <property type="match status" value="1"/>
</dbReference>
<accession>A0A1M5LSC3</accession>
<dbReference type="EMBL" id="FQVF01000027">
    <property type="protein sequence ID" value="SHG67895.1"/>
    <property type="molecule type" value="Genomic_DNA"/>
</dbReference>
<organism evidence="6 7">
    <name type="scientific">Marinomonas polaris DSM 16579</name>
    <dbReference type="NCBI Taxonomy" id="1122206"/>
    <lineage>
        <taxon>Bacteria</taxon>
        <taxon>Pseudomonadati</taxon>
        <taxon>Pseudomonadota</taxon>
        <taxon>Gammaproteobacteria</taxon>
        <taxon>Oceanospirillales</taxon>
        <taxon>Oceanospirillaceae</taxon>
        <taxon>Marinomonas</taxon>
    </lineage>
</organism>
<keyword evidence="3" id="KW-0010">Activator</keyword>
<proteinExistence type="predicted"/>
<evidence type="ECO:0000256" key="1">
    <source>
        <dbReference type="ARBA" id="ARBA00023015"/>
    </source>
</evidence>
<dbReference type="STRING" id="1122206.SAMN02745753_04316"/>
<dbReference type="PROSITE" id="PS00041">
    <property type="entry name" value="HTH_ARAC_FAMILY_1"/>
    <property type="match status" value="1"/>
</dbReference>
<dbReference type="AlphaFoldDB" id="A0A1M5LSC3"/>
<dbReference type="Pfam" id="PF12833">
    <property type="entry name" value="HTH_18"/>
    <property type="match status" value="1"/>
</dbReference>
<name>A0A1M5LSC3_9GAMM</name>
<keyword evidence="7" id="KW-1185">Reference proteome</keyword>
<dbReference type="Pfam" id="PF02311">
    <property type="entry name" value="AraC_binding"/>
    <property type="match status" value="1"/>
</dbReference>
<dbReference type="InterPro" id="IPR018062">
    <property type="entry name" value="HTH_AraC-typ_CS"/>
</dbReference>
<keyword evidence="1" id="KW-0805">Transcription regulation</keyword>
<evidence type="ECO:0000313" key="6">
    <source>
        <dbReference type="EMBL" id="SHG67895.1"/>
    </source>
</evidence>
<dbReference type="Gene3D" id="2.60.120.10">
    <property type="entry name" value="Jelly Rolls"/>
    <property type="match status" value="1"/>
</dbReference>
<dbReference type="PROSITE" id="PS01124">
    <property type="entry name" value="HTH_ARAC_FAMILY_2"/>
    <property type="match status" value="1"/>
</dbReference>
<evidence type="ECO:0000256" key="4">
    <source>
        <dbReference type="ARBA" id="ARBA00023163"/>
    </source>
</evidence>
<dbReference type="GO" id="GO:0043565">
    <property type="term" value="F:sequence-specific DNA binding"/>
    <property type="evidence" value="ECO:0007669"/>
    <property type="project" value="InterPro"/>
</dbReference>
<keyword evidence="4" id="KW-0804">Transcription</keyword>
<evidence type="ECO:0000313" key="7">
    <source>
        <dbReference type="Proteomes" id="UP000184517"/>
    </source>
</evidence>
<dbReference type="SMART" id="SM00342">
    <property type="entry name" value="HTH_ARAC"/>
    <property type="match status" value="1"/>
</dbReference>
<evidence type="ECO:0000259" key="5">
    <source>
        <dbReference type="PROSITE" id="PS01124"/>
    </source>
</evidence>
<dbReference type="InterPro" id="IPR018060">
    <property type="entry name" value="HTH_AraC"/>
</dbReference>
<evidence type="ECO:0000256" key="2">
    <source>
        <dbReference type="ARBA" id="ARBA00023125"/>
    </source>
</evidence>
<dbReference type="RefSeq" id="WP_198515431.1">
    <property type="nucleotide sequence ID" value="NZ_FQVF01000027.1"/>
</dbReference>
<protein>
    <submittedName>
        <fullName evidence="6">AraC-like ligand binding domain-containing protein</fullName>
    </submittedName>
</protein>
<dbReference type="Proteomes" id="UP000184517">
    <property type="component" value="Unassembled WGS sequence"/>
</dbReference>
<feature type="domain" description="HTH araC/xylS-type" evidence="5">
    <location>
        <begin position="174"/>
        <end position="271"/>
    </location>
</feature>
<gene>
    <name evidence="6" type="ORF">SAMN02745753_04316</name>
</gene>
<sequence length="279" mass="31991">MRDTVRNINQHFWSSKGIPFLTIRTTQNSTQSYKAHCHSELSIGIIESGTTQLTLLNNEMMLEKADIVLIEPNVVHSCNPLQGQPRSYHMLYIDNTWCCHFLSKLYGYEIKKYDSQHNLLPALDNEIKLSELIHTVLNQDNEETASRLERQVFNLVSRYCSPILEHKDESHLASELKTRLLQDITQAPSLDVIAKELGKPAETLIRCFKKHYGITPKSFLNNNRIEQAKILLRQGMSIVDVSAEVGFSDQSQLHRTFVNYTASTPRQYQQGTSIFDNIP</sequence>
<evidence type="ECO:0000256" key="3">
    <source>
        <dbReference type="ARBA" id="ARBA00023159"/>
    </source>
</evidence>